<gene>
    <name evidence="1" type="ORF">B0T21DRAFT_423400</name>
</gene>
<evidence type="ECO:0000313" key="1">
    <source>
        <dbReference type="EMBL" id="KAK0724022.1"/>
    </source>
</evidence>
<dbReference type="AlphaFoldDB" id="A0AA40AXV2"/>
<dbReference type="Proteomes" id="UP001172159">
    <property type="component" value="Unassembled WGS sequence"/>
</dbReference>
<evidence type="ECO:0000313" key="2">
    <source>
        <dbReference type="Proteomes" id="UP001172159"/>
    </source>
</evidence>
<comment type="caution">
    <text evidence="1">The sequence shown here is derived from an EMBL/GenBank/DDBJ whole genome shotgun (WGS) entry which is preliminary data.</text>
</comment>
<name>A0AA40AXV2_9PEZI</name>
<protein>
    <submittedName>
        <fullName evidence="1">Uncharacterized protein</fullName>
    </submittedName>
</protein>
<accession>A0AA40AXV2</accession>
<reference evidence="1" key="1">
    <citation type="submission" date="2023-06" db="EMBL/GenBank/DDBJ databases">
        <title>Genome-scale phylogeny and comparative genomics of the fungal order Sordariales.</title>
        <authorList>
            <consortium name="Lawrence Berkeley National Laboratory"/>
            <person name="Hensen N."/>
            <person name="Bonometti L."/>
            <person name="Westerberg I."/>
            <person name="Brannstrom I.O."/>
            <person name="Guillou S."/>
            <person name="Cros-Aarteil S."/>
            <person name="Calhoun S."/>
            <person name="Haridas S."/>
            <person name="Kuo A."/>
            <person name="Mondo S."/>
            <person name="Pangilinan J."/>
            <person name="Riley R."/>
            <person name="Labutti K."/>
            <person name="Andreopoulos B."/>
            <person name="Lipzen A."/>
            <person name="Chen C."/>
            <person name="Yanf M."/>
            <person name="Daum C."/>
            <person name="Ng V."/>
            <person name="Clum A."/>
            <person name="Steindorff A."/>
            <person name="Ohm R."/>
            <person name="Martin F."/>
            <person name="Silar P."/>
            <person name="Natvig D."/>
            <person name="Lalanne C."/>
            <person name="Gautier V."/>
            <person name="Ament-Velasquez S.L."/>
            <person name="Kruys A."/>
            <person name="Hutchinson M.I."/>
            <person name="Powell A.J."/>
            <person name="Barry K."/>
            <person name="Miller A.N."/>
            <person name="Grigoriev I.V."/>
            <person name="Debuchy R."/>
            <person name="Gladieux P."/>
            <person name="Thoren M.H."/>
            <person name="Johannesson H."/>
        </authorList>
    </citation>
    <scope>NUCLEOTIDE SEQUENCE</scope>
    <source>
        <strain evidence="1">CBS 540.89</strain>
    </source>
</reference>
<organism evidence="1 2">
    <name type="scientific">Apiosordaria backusii</name>
    <dbReference type="NCBI Taxonomy" id="314023"/>
    <lineage>
        <taxon>Eukaryota</taxon>
        <taxon>Fungi</taxon>
        <taxon>Dikarya</taxon>
        <taxon>Ascomycota</taxon>
        <taxon>Pezizomycotina</taxon>
        <taxon>Sordariomycetes</taxon>
        <taxon>Sordariomycetidae</taxon>
        <taxon>Sordariales</taxon>
        <taxon>Lasiosphaeriaceae</taxon>
        <taxon>Apiosordaria</taxon>
    </lineage>
</organism>
<keyword evidence="2" id="KW-1185">Reference proteome</keyword>
<dbReference type="EMBL" id="JAUKTV010000011">
    <property type="protein sequence ID" value="KAK0724022.1"/>
    <property type="molecule type" value="Genomic_DNA"/>
</dbReference>
<proteinExistence type="predicted"/>
<sequence length="63" mass="7323">MSSLRCRQPLTFLGQMYGDCWDTLVEQIRSVQIPGEAVEWNCQEYVIDIWDAMQAAQIINEQT</sequence>